<name>A0A2S3HR26_9POAL</name>
<dbReference type="Pfam" id="PF18052">
    <property type="entry name" value="Rx_N"/>
    <property type="match status" value="1"/>
</dbReference>
<gene>
    <name evidence="11" type="ORF">PAHAL_5G134300</name>
</gene>
<evidence type="ECO:0000259" key="8">
    <source>
        <dbReference type="Pfam" id="PF18052"/>
    </source>
</evidence>
<evidence type="ECO:0000256" key="1">
    <source>
        <dbReference type="ARBA" id="ARBA00008894"/>
    </source>
</evidence>
<dbReference type="InterPro" id="IPR056789">
    <property type="entry name" value="LRR_R13L1-DRL21"/>
</dbReference>
<dbReference type="Gramene" id="PAN28150">
    <property type="protein sequence ID" value="PAN28150"/>
    <property type="gene ID" value="PAHAL_5G134300"/>
</dbReference>
<feature type="domain" description="Disease resistance N-terminal" evidence="8">
    <location>
        <begin position="30"/>
        <end position="96"/>
    </location>
</feature>
<dbReference type="PRINTS" id="PR00364">
    <property type="entry name" value="DISEASERSIST"/>
</dbReference>
<dbReference type="Gene3D" id="1.10.10.10">
    <property type="entry name" value="Winged helix-like DNA-binding domain superfamily/Winged helix DNA-binding domain"/>
    <property type="match status" value="1"/>
</dbReference>
<evidence type="ECO:0000256" key="5">
    <source>
        <dbReference type="ARBA" id="ARBA00022821"/>
    </source>
</evidence>
<dbReference type="Proteomes" id="UP000243499">
    <property type="component" value="Chromosome 5"/>
</dbReference>
<feature type="domain" description="Disease resistance protein winged helix" evidence="9">
    <location>
        <begin position="451"/>
        <end position="523"/>
    </location>
</feature>
<dbReference type="GO" id="GO:0002758">
    <property type="term" value="P:innate immune response-activating signaling pathway"/>
    <property type="evidence" value="ECO:0007669"/>
    <property type="project" value="UniProtKB-ARBA"/>
</dbReference>
<evidence type="ECO:0000256" key="6">
    <source>
        <dbReference type="ARBA" id="ARBA00022840"/>
    </source>
</evidence>
<keyword evidence="2" id="KW-0433">Leucine-rich repeat</keyword>
<dbReference type="InterPro" id="IPR002182">
    <property type="entry name" value="NB-ARC"/>
</dbReference>
<evidence type="ECO:0000256" key="2">
    <source>
        <dbReference type="ARBA" id="ARBA00022614"/>
    </source>
</evidence>
<evidence type="ECO:0008006" key="12">
    <source>
        <dbReference type="Google" id="ProtNLM"/>
    </source>
</evidence>
<keyword evidence="5" id="KW-0611">Plant defense</keyword>
<sequence length="1285" mass="143947">MADVALAGLRWAASPIINKLLADASTYLGVDMARELQELETTVLPHFDLVIEAAEKSPHKDKLKAWLQRLKDAFYDAEDLLDEHEYNLLKRKAKSGDDSSVGDDDASSIKSTILKPFRATASRARNLLPENRRLIRKLNELKDILLKAKDFRELLGLPAGNTCAAGPVVATTVVPPTTSLQPRKVFGRDMDRDRIIDLLTKRTAAGASSTNYSGVAIVGHGGAGKSTLAQYAYNDGRVKDHFDARMWVCISRKLDVHRHTRELIESATNGECPRVENIDTLQCKLRDTLQKSERFLLVLDDVWFEGSSNEREWDQLLEPLVSQKEGSQVLVTSRRDTFPAALHCEKVVRLEDLKNAEFLALFKHHAFSGAEIGDQQLKVQLEEIGEKIAKRLGKSPLAAKVVGSNLSRKKDVSSWRDALGIENLSEPRRALLWSYEKLDPVLQRCFLYCSLFPKGHTYYVNQVVRLWVAEGLVESCNHNRSLEDVGRDYINQLMSGSFFQPVYVGKDNVTHAYTMHDLLHDLAESLSREDSFILDNDMAEIPLTVRHLSVRVKSMLQHKQSICKLRHLRTIICLDPLVDDISDLFHVLLRNLKKLRVLLLCFYNRSKLPESVSELKHLRFLDLSGTSISELPESLCTLFHLQFISSDTKVKYLPGQFCNLRKLRRVQIYNEGVGTLSIPNIGRLTSVQRLGTFCVKKQKGYELHQLRNMNELHGSLCITNLEAVTGKEEALRAALHQKKHLKRLQLVWIEENGSREENTTHLEILEGLMPPPQLNELAIGGYKSSSYPSWLLDGSYFESLESFGLTECAVLECLPVNTGLFRNCRNLELCKIPNLKILPCLPAGLEKLEINQCPLLMFISNEELQEHGQRENTIRTDHLASQLALLWEVDSGSTIRSALSDEHSSMKQQLMALMDDDVSEHLQTIKSAVEEGRDKVLTKENIINAWICCHEQRIGLIYGQRIGLPLVPPSGLTQLDLSSCSITDGALASCLGGLTSLRHLSLQRIMNLTALPSEEIFQHLNALESVSIIGCWCLRSLGGLRAAASVSFLYLSSCPSLELARGAEYMPLSLTELLIDLCILAADSLSASLPHLRYLSIHDSRSSGSLSIGHLTSLKSLSIGGIQDLCFLEGLSSLQLLHVYLRDVPKLTAKCVSQFRVQRSLTIGSSVLLSHMLSSESFTVPAGLSLESWKDQSFDFEEPAKFSSVEELSLYACDMKSLPRNLNCLSSLKRLKIRSCPYISSLPDLPCSLQHIAISGCKLLMESCRAPDGESWPKIAHIRWKDIRL</sequence>
<dbReference type="InterPro" id="IPR041118">
    <property type="entry name" value="Rx_N"/>
</dbReference>
<dbReference type="InterPro" id="IPR058922">
    <property type="entry name" value="WHD_DRP"/>
</dbReference>
<accession>A0A2S3HR26</accession>
<reference evidence="11" key="1">
    <citation type="submission" date="2018-04" db="EMBL/GenBank/DDBJ databases">
        <title>WGS assembly of Panicum hallii.</title>
        <authorList>
            <person name="Lovell J."/>
            <person name="Jenkins J."/>
            <person name="Lowry D."/>
            <person name="Mamidi S."/>
            <person name="Sreedasyam A."/>
            <person name="Weng X."/>
            <person name="Barry K."/>
            <person name="Bonette J."/>
            <person name="Campitelli B."/>
            <person name="Daum C."/>
            <person name="Gordon S."/>
            <person name="Gould B."/>
            <person name="Lipzen A."/>
            <person name="Macqueen A."/>
            <person name="Palacio-Mejia J."/>
            <person name="Plott C."/>
            <person name="Shakirov E."/>
            <person name="Shu S."/>
            <person name="Yoshinaga Y."/>
            <person name="Zane M."/>
            <person name="Rokhsar D."/>
            <person name="Grimwood J."/>
            <person name="Schmutz J."/>
            <person name="Juenger T."/>
        </authorList>
    </citation>
    <scope>NUCLEOTIDE SEQUENCE [LARGE SCALE GENOMIC DNA]</scope>
    <source>
        <strain evidence="11">FIL2</strain>
    </source>
</reference>
<dbReference type="Pfam" id="PF23559">
    <property type="entry name" value="WHD_DRP"/>
    <property type="match status" value="1"/>
</dbReference>
<evidence type="ECO:0000259" key="10">
    <source>
        <dbReference type="Pfam" id="PF25019"/>
    </source>
</evidence>
<dbReference type="SUPFAM" id="SSF52058">
    <property type="entry name" value="L domain-like"/>
    <property type="match status" value="2"/>
</dbReference>
<dbReference type="Pfam" id="PF00931">
    <property type="entry name" value="NB-ARC"/>
    <property type="match status" value="1"/>
</dbReference>
<feature type="domain" description="R13L1/DRL21-like LRR repeat region" evidence="10">
    <location>
        <begin position="703"/>
        <end position="829"/>
    </location>
</feature>
<feature type="domain" description="NB-ARC" evidence="7">
    <location>
        <begin position="212"/>
        <end position="368"/>
    </location>
</feature>
<dbReference type="GO" id="GO:0042742">
    <property type="term" value="P:defense response to bacterium"/>
    <property type="evidence" value="ECO:0007669"/>
    <property type="project" value="UniProtKB-ARBA"/>
</dbReference>
<dbReference type="GO" id="GO:0005524">
    <property type="term" value="F:ATP binding"/>
    <property type="evidence" value="ECO:0007669"/>
    <property type="project" value="UniProtKB-KW"/>
</dbReference>
<dbReference type="InterPro" id="IPR032675">
    <property type="entry name" value="LRR_dom_sf"/>
</dbReference>
<evidence type="ECO:0000259" key="7">
    <source>
        <dbReference type="Pfam" id="PF00931"/>
    </source>
</evidence>
<dbReference type="PANTHER" id="PTHR36766">
    <property type="entry name" value="PLANT BROAD-SPECTRUM MILDEW RESISTANCE PROTEIN RPW8"/>
    <property type="match status" value="1"/>
</dbReference>
<keyword evidence="3" id="KW-0677">Repeat</keyword>
<evidence type="ECO:0000259" key="9">
    <source>
        <dbReference type="Pfam" id="PF23559"/>
    </source>
</evidence>
<proteinExistence type="inferred from homology"/>
<evidence type="ECO:0000313" key="11">
    <source>
        <dbReference type="EMBL" id="PAN28150.1"/>
    </source>
</evidence>
<organism evidence="11">
    <name type="scientific">Panicum hallii</name>
    <dbReference type="NCBI Taxonomy" id="206008"/>
    <lineage>
        <taxon>Eukaryota</taxon>
        <taxon>Viridiplantae</taxon>
        <taxon>Streptophyta</taxon>
        <taxon>Embryophyta</taxon>
        <taxon>Tracheophyta</taxon>
        <taxon>Spermatophyta</taxon>
        <taxon>Magnoliopsida</taxon>
        <taxon>Liliopsida</taxon>
        <taxon>Poales</taxon>
        <taxon>Poaceae</taxon>
        <taxon>PACMAD clade</taxon>
        <taxon>Panicoideae</taxon>
        <taxon>Panicodae</taxon>
        <taxon>Paniceae</taxon>
        <taxon>Panicinae</taxon>
        <taxon>Panicum</taxon>
        <taxon>Panicum sect. Panicum</taxon>
    </lineage>
</organism>
<dbReference type="Pfam" id="PF25019">
    <property type="entry name" value="LRR_R13L1-DRL21"/>
    <property type="match status" value="1"/>
</dbReference>
<dbReference type="Gene3D" id="3.40.50.300">
    <property type="entry name" value="P-loop containing nucleotide triphosphate hydrolases"/>
    <property type="match status" value="1"/>
</dbReference>
<dbReference type="Gene3D" id="1.20.5.4130">
    <property type="match status" value="1"/>
</dbReference>
<dbReference type="PANTHER" id="PTHR36766:SF60">
    <property type="entry name" value="NB-ARC DOMAIN-CONTAINING PROTEIN"/>
    <property type="match status" value="1"/>
</dbReference>
<protein>
    <recommendedName>
        <fullName evidence="12">Rp1-like protein</fullName>
    </recommendedName>
</protein>
<dbReference type="InterPro" id="IPR036388">
    <property type="entry name" value="WH-like_DNA-bd_sf"/>
</dbReference>
<dbReference type="GO" id="GO:0043531">
    <property type="term" value="F:ADP binding"/>
    <property type="evidence" value="ECO:0007669"/>
    <property type="project" value="InterPro"/>
</dbReference>
<keyword evidence="4" id="KW-0547">Nucleotide-binding</keyword>
<dbReference type="FunFam" id="1.10.10.10:FF:000322">
    <property type="entry name" value="Probable disease resistance protein At1g63360"/>
    <property type="match status" value="1"/>
</dbReference>
<comment type="similarity">
    <text evidence="1">Belongs to the disease resistance NB-LRR family.</text>
</comment>
<dbReference type="EMBL" id="CM008050">
    <property type="protein sequence ID" value="PAN28150.1"/>
    <property type="molecule type" value="Genomic_DNA"/>
</dbReference>
<dbReference type="Gene3D" id="3.80.10.10">
    <property type="entry name" value="Ribonuclease Inhibitor"/>
    <property type="match status" value="3"/>
</dbReference>
<dbReference type="InterPro" id="IPR027417">
    <property type="entry name" value="P-loop_NTPase"/>
</dbReference>
<evidence type="ECO:0000256" key="4">
    <source>
        <dbReference type="ARBA" id="ARBA00022741"/>
    </source>
</evidence>
<evidence type="ECO:0000256" key="3">
    <source>
        <dbReference type="ARBA" id="ARBA00022737"/>
    </source>
</evidence>
<dbReference type="SUPFAM" id="SSF52540">
    <property type="entry name" value="P-loop containing nucleoside triphosphate hydrolases"/>
    <property type="match status" value="1"/>
</dbReference>
<keyword evidence="6" id="KW-0067">ATP-binding</keyword>
<dbReference type="GO" id="GO:0009626">
    <property type="term" value="P:plant-type hypersensitive response"/>
    <property type="evidence" value="ECO:0007669"/>
    <property type="project" value="UniProtKB-ARBA"/>
</dbReference>